<feature type="transmembrane region" description="Helical" evidence="1">
    <location>
        <begin position="31"/>
        <end position="49"/>
    </location>
</feature>
<organism evidence="2">
    <name type="scientific">viral metagenome</name>
    <dbReference type="NCBI Taxonomy" id="1070528"/>
    <lineage>
        <taxon>unclassified sequences</taxon>
        <taxon>metagenomes</taxon>
        <taxon>organismal metagenomes</taxon>
    </lineage>
</organism>
<proteinExistence type="predicted"/>
<keyword evidence="1" id="KW-1133">Transmembrane helix</keyword>
<keyword evidence="1" id="KW-0472">Membrane</keyword>
<name>A0A6C0HT20_9ZZZZ</name>
<evidence type="ECO:0000313" key="2">
    <source>
        <dbReference type="EMBL" id="QHT83722.1"/>
    </source>
</evidence>
<dbReference type="EMBL" id="MN740011">
    <property type="protein sequence ID" value="QHT83722.1"/>
    <property type="molecule type" value="Genomic_DNA"/>
</dbReference>
<dbReference type="AlphaFoldDB" id="A0A6C0HT20"/>
<protein>
    <submittedName>
        <fullName evidence="2">Uncharacterized protein</fullName>
    </submittedName>
</protein>
<keyword evidence="1" id="KW-0812">Transmembrane</keyword>
<reference evidence="2" key="1">
    <citation type="journal article" date="2020" name="Nature">
        <title>Giant virus diversity and host interactions through global metagenomics.</title>
        <authorList>
            <person name="Schulz F."/>
            <person name="Roux S."/>
            <person name="Paez-Espino D."/>
            <person name="Jungbluth S."/>
            <person name="Walsh D.A."/>
            <person name="Denef V.J."/>
            <person name="McMahon K.D."/>
            <person name="Konstantinidis K.T."/>
            <person name="Eloe-Fadrosh E.A."/>
            <person name="Kyrpides N.C."/>
            <person name="Woyke T."/>
        </authorList>
    </citation>
    <scope>NUCLEOTIDE SEQUENCE</scope>
    <source>
        <strain evidence="2">GVMAG-M-3300023184-168</strain>
    </source>
</reference>
<feature type="transmembrane region" description="Helical" evidence="1">
    <location>
        <begin position="6"/>
        <end position="24"/>
    </location>
</feature>
<accession>A0A6C0HT20</accession>
<evidence type="ECO:0000256" key="1">
    <source>
        <dbReference type="SAM" id="Phobius"/>
    </source>
</evidence>
<sequence>MNWVVTIYSAILFFILTPGILVRLPPKASNMIVTATHAVIFALVFHFTYKFVWMATMNIGTPVVVKKEGFREEESKIKKNQ</sequence>